<dbReference type="InterPro" id="IPR000047">
    <property type="entry name" value="HTH_motif"/>
</dbReference>
<evidence type="ECO:0000256" key="7">
    <source>
        <dbReference type="PROSITE-ProRule" id="PRU00108"/>
    </source>
</evidence>
<dbReference type="InterPro" id="IPR009057">
    <property type="entry name" value="Homeodomain-like_sf"/>
</dbReference>
<dbReference type="GO" id="GO:0009653">
    <property type="term" value="P:anatomical structure morphogenesis"/>
    <property type="evidence" value="ECO:0007669"/>
    <property type="project" value="UniProtKB-ARBA"/>
</dbReference>
<feature type="DNA-binding region" description="Homeobox" evidence="7">
    <location>
        <begin position="207"/>
        <end position="266"/>
    </location>
</feature>
<evidence type="ECO:0000256" key="8">
    <source>
        <dbReference type="RuleBase" id="RU000682"/>
    </source>
</evidence>
<dbReference type="CDD" id="cd00086">
    <property type="entry name" value="homeodomain"/>
    <property type="match status" value="1"/>
</dbReference>
<dbReference type="GO" id="GO:0005634">
    <property type="term" value="C:nucleus"/>
    <property type="evidence" value="ECO:0007669"/>
    <property type="project" value="UniProtKB-SubCell"/>
</dbReference>
<reference evidence="13" key="2">
    <citation type="submission" date="2020-12" db="UniProtKB">
        <authorList>
            <consortium name="WormBaseParasite"/>
        </authorList>
    </citation>
    <scope>IDENTIFICATION</scope>
</reference>
<evidence type="ECO:0000256" key="2">
    <source>
        <dbReference type="ARBA" id="ARBA00010896"/>
    </source>
</evidence>
<dbReference type="WormBase" id="SRAE_2000212100">
    <property type="protein sequence ID" value="SRP09318"/>
    <property type="gene ID" value="WBGene00262329"/>
</dbReference>
<dbReference type="CTD" id="36379823"/>
<dbReference type="PANTHER" id="PTHR24341">
    <property type="entry name" value="HOMEOBOX PROTEIN ENGRAILED"/>
    <property type="match status" value="1"/>
</dbReference>
<evidence type="ECO:0000313" key="12">
    <source>
        <dbReference type="Proteomes" id="UP000035682"/>
    </source>
</evidence>
<dbReference type="PRINTS" id="PR00024">
    <property type="entry name" value="HOMEOBOX"/>
</dbReference>
<proteinExistence type="inferred from homology"/>
<dbReference type="FunFam" id="1.10.10.60:FF:000189">
    <property type="entry name" value="Homeobox protein engrailed-like"/>
    <property type="match status" value="1"/>
</dbReference>
<evidence type="ECO:0000313" key="13">
    <source>
        <dbReference type="WBParaSite" id="SRAE_2000212100.1"/>
    </source>
</evidence>
<dbReference type="PROSITE" id="PS00027">
    <property type="entry name" value="HOMEOBOX_1"/>
    <property type="match status" value="1"/>
</dbReference>
<dbReference type="Pfam" id="PF00046">
    <property type="entry name" value="Homeodomain"/>
    <property type="match status" value="1"/>
</dbReference>
<feature type="region of interest" description="Disordered" evidence="9">
    <location>
        <begin position="151"/>
        <end position="171"/>
    </location>
</feature>
<dbReference type="GO" id="GO:0030182">
    <property type="term" value="P:neuron differentiation"/>
    <property type="evidence" value="ECO:0007669"/>
    <property type="project" value="TreeGrafter"/>
</dbReference>
<dbReference type="InterPro" id="IPR020479">
    <property type="entry name" value="HD_metazoa"/>
</dbReference>
<feature type="compositionally biased region" description="Polar residues" evidence="9">
    <location>
        <begin position="268"/>
        <end position="277"/>
    </location>
</feature>
<dbReference type="PROSITE" id="PS50071">
    <property type="entry name" value="HOMEOBOX_2"/>
    <property type="match status" value="1"/>
</dbReference>
<dbReference type="InterPro" id="IPR050720">
    <property type="entry name" value="Engrailed_Homeobox_TFs"/>
</dbReference>
<dbReference type="SUPFAM" id="SSF46689">
    <property type="entry name" value="Homeodomain-like"/>
    <property type="match status" value="1"/>
</dbReference>
<dbReference type="STRING" id="34506.A0A090LH46"/>
<dbReference type="EMBL" id="LN609529">
    <property type="protein sequence ID" value="CEF67458.1"/>
    <property type="molecule type" value="Genomic_DNA"/>
</dbReference>
<keyword evidence="3" id="KW-0217">Developmental protein</keyword>
<evidence type="ECO:0000313" key="14">
    <source>
        <dbReference type="WormBase" id="SRAE_2000212100"/>
    </source>
</evidence>
<dbReference type="InterPro" id="IPR017970">
    <property type="entry name" value="Homeobox_CS"/>
</dbReference>
<reference evidence="11 12" key="1">
    <citation type="submission" date="2014-09" db="EMBL/GenBank/DDBJ databases">
        <authorList>
            <person name="Martin A.A."/>
        </authorList>
    </citation>
    <scope>NUCLEOTIDE SEQUENCE</scope>
    <source>
        <strain evidence="12">ED321</strain>
        <strain evidence="11">ED321 Heterogonic</strain>
    </source>
</reference>
<dbReference type="GO" id="GO:0000981">
    <property type="term" value="F:DNA-binding transcription factor activity, RNA polymerase II-specific"/>
    <property type="evidence" value="ECO:0007669"/>
    <property type="project" value="InterPro"/>
</dbReference>
<name>A0A090LH46_STRRB</name>
<dbReference type="PANTHER" id="PTHR24341:SF6">
    <property type="entry name" value="HOMEOBOX PROTEIN INVECTED"/>
    <property type="match status" value="1"/>
</dbReference>
<accession>A0A090LH46</accession>
<evidence type="ECO:0000256" key="9">
    <source>
        <dbReference type="SAM" id="MobiDB-lite"/>
    </source>
</evidence>
<comment type="similarity">
    <text evidence="2">Belongs to the engrailed homeobox family.</text>
</comment>
<dbReference type="Proteomes" id="UP000035682">
    <property type="component" value="Unplaced"/>
</dbReference>
<dbReference type="OrthoDB" id="6159439at2759"/>
<dbReference type="GeneID" id="36379823"/>
<evidence type="ECO:0000259" key="10">
    <source>
        <dbReference type="PROSITE" id="PS50071"/>
    </source>
</evidence>
<feature type="region of interest" description="Disordered" evidence="9">
    <location>
        <begin position="185"/>
        <end position="210"/>
    </location>
</feature>
<keyword evidence="6 7" id="KW-0539">Nucleus</keyword>
<dbReference type="InterPro" id="IPR001356">
    <property type="entry name" value="HD"/>
</dbReference>
<comment type="subcellular location">
    <subcellularLocation>
        <location evidence="1 7 8">Nucleus</location>
    </subcellularLocation>
</comment>
<dbReference type="AlphaFoldDB" id="A0A090LH46"/>
<feature type="compositionally biased region" description="Basic and acidic residues" evidence="9">
    <location>
        <begin position="199"/>
        <end position="210"/>
    </location>
</feature>
<dbReference type="PRINTS" id="PR00031">
    <property type="entry name" value="HTHREPRESSR"/>
</dbReference>
<dbReference type="GO" id="GO:0000978">
    <property type="term" value="F:RNA polymerase II cis-regulatory region sequence-specific DNA binding"/>
    <property type="evidence" value="ECO:0007669"/>
    <property type="project" value="TreeGrafter"/>
</dbReference>
<evidence type="ECO:0000256" key="6">
    <source>
        <dbReference type="ARBA" id="ARBA00023242"/>
    </source>
</evidence>
<protein>
    <submittedName>
        <fullName evidence="11">Homeodomain engrailed and Homeobox domain and Homeodomain-like and Homeodomain, metazoa-containing protein</fullName>
    </submittedName>
</protein>
<evidence type="ECO:0000256" key="5">
    <source>
        <dbReference type="ARBA" id="ARBA00023155"/>
    </source>
</evidence>
<evidence type="ECO:0000256" key="1">
    <source>
        <dbReference type="ARBA" id="ARBA00004123"/>
    </source>
</evidence>
<dbReference type="RefSeq" id="XP_024506658.1">
    <property type="nucleotide sequence ID" value="XM_024653154.1"/>
</dbReference>
<feature type="domain" description="Homeobox" evidence="10">
    <location>
        <begin position="205"/>
        <end position="265"/>
    </location>
</feature>
<feature type="compositionally biased region" description="Polar residues" evidence="9">
    <location>
        <begin position="151"/>
        <end position="161"/>
    </location>
</feature>
<gene>
    <name evidence="11 13 14" type="ORF">SRAE_2000212100</name>
</gene>
<evidence type="ECO:0000256" key="4">
    <source>
        <dbReference type="ARBA" id="ARBA00023125"/>
    </source>
</evidence>
<feature type="compositionally biased region" description="Low complexity" evidence="9">
    <location>
        <begin position="162"/>
        <end position="171"/>
    </location>
</feature>
<dbReference type="SMART" id="SM00389">
    <property type="entry name" value="HOX"/>
    <property type="match status" value="1"/>
</dbReference>
<feature type="region of interest" description="Disordered" evidence="9">
    <location>
        <begin position="264"/>
        <end position="290"/>
    </location>
</feature>
<evidence type="ECO:0000256" key="3">
    <source>
        <dbReference type="ARBA" id="ARBA00022473"/>
    </source>
</evidence>
<dbReference type="Gene3D" id="1.10.10.60">
    <property type="entry name" value="Homeodomain-like"/>
    <property type="match status" value="1"/>
</dbReference>
<evidence type="ECO:0000313" key="11">
    <source>
        <dbReference type="EMBL" id="CEF67458.1"/>
    </source>
</evidence>
<keyword evidence="12" id="KW-1185">Reference proteome</keyword>
<dbReference type="WBParaSite" id="SRAE_2000212100.1">
    <property type="protein sequence ID" value="SRAE_2000212100.1"/>
    <property type="gene ID" value="WBGene00262329"/>
</dbReference>
<keyword evidence="4 7" id="KW-0238">DNA-binding</keyword>
<keyword evidence="5 7" id="KW-0371">Homeobox</keyword>
<sequence length="290" mass="31906">MNPLKSLNIDSSFNNTTSFSPNSSIYGDIPSTSSSMNSLQSPNSLNSSLLNNSQLKFSIDNILQPQFGKNMLDFTLNPLNLFAAAMAANTFLTQNQQITLDDKLVTAALPIFSVSPNHNSLSAAFSAAAASINLASSTVDGGNFSRINNMTPTSQSESPIHNSPTTSNSGNSTLPAWVYCTRYSDRPSAGPRTRKMKRKDSITGEDEKRPRTAFTAEQLERLKQQFLDNRYLTEKRRQELAHELGLNESQIKIWFQNKRAKLKKVSGNPPSRSSSMNIPILPQGLYMSSS</sequence>
<organism evidence="11">
    <name type="scientific">Strongyloides ratti</name>
    <name type="common">Parasitic roundworm</name>
    <dbReference type="NCBI Taxonomy" id="34506"/>
    <lineage>
        <taxon>Eukaryota</taxon>
        <taxon>Metazoa</taxon>
        <taxon>Ecdysozoa</taxon>
        <taxon>Nematoda</taxon>
        <taxon>Chromadorea</taxon>
        <taxon>Rhabditida</taxon>
        <taxon>Tylenchina</taxon>
        <taxon>Panagrolaimomorpha</taxon>
        <taxon>Strongyloidoidea</taxon>
        <taxon>Strongyloididae</taxon>
        <taxon>Strongyloides</taxon>
    </lineage>
</organism>
<dbReference type="InterPro" id="IPR000747">
    <property type="entry name" value="HD_engrailed"/>
</dbReference>
<dbReference type="PRINTS" id="PR00026">
    <property type="entry name" value="ENGRAILED"/>
</dbReference>